<dbReference type="EMBL" id="CP011541">
    <property type="protein sequence ID" value="AKK02928.1"/>
    <property type="molecule type" value="Genomic_DNA"/>
</dbReference>
<dbReference type="SUPFAM" id="SSF49785">
    <property type="entry name" value="Galactose-binding domain-like"/>
    <property type="match status" value="1"/>
</dbReference>
<evidence type="ECO:0000313" key="3">
    <source>
        <dbReference type="Proteomes" id="UP000035368"/>
    </source>
</evidence>
<dbReference type="InterPro" id="IPR005674">
    <property type="entry name" value="CocE/Ser_esterase"/>
</dbReference>
<dbReference type="Gene3D" id="2.60.120.260">
    <property type="entry name" value="Galactose-binding domain-like"/>
    <property type="match status" value="1"/>
</dbReference>
<dbReference type="GO" id="GO:0008239">
    <property type="term" value="F:dipeptidyl-peptidase activity"/>
    <property type="evidence" value="ECO:0007669"/>
    <property type="project" value="InterPro"/>
</dbReference>
<feature type="domain" description="Xaa-Pro dipeptidyl-peptidase C-terminal" evidence="1">
    <location>
        <begin position="11"/>
        <end position="121"/>
    </location>
</feature>
<keyword evidence="2" id="KW-0378">Hydrolase</keyword>
<dbReference type="Proteomes" id="UP000035368">
    <property type="component" value="Chromosome"/>
</dbReference>
<dbReference type="Pfam" id="PF08530">
    <property type="entry name" value="PepX_C"/>
    <property type="match status" value="1"/>
</dbReference>
<dbReference type="InterPro" id="IPR013736">
    <property type="entry name" value="Xaa-Pro_dipept_C"/>
</dbReference>
<dbReference type="KEGG" id="cei:CEPID_05295"/>
<evidence type="ECO:0000259" key="1">
    <source>
        <dbReference type="Pfam" id="PF08530"/>
    </source>
</evidence>
<dbReference type="STRING" id="1050174.CEPID_05295"/>
<organism evidence="2 3">
    <name type="scientific">Corynebacterium epidermidicanis</name>
    <dbReference type="NCBI Taxonomy" id="1050174"/>
    <lineage>
        <taxon>Bacteria</taxon>
        <taxon>Bacillati</taxon>
        <taxon>Actinomycetota</taxon>
        <taxon>Actinomycetes</taxon>
        <taxon>Mycobacteriales</taxon>
        <taxon>Corynebacteriaceae</taxon>
        <taxon>Corynebacterium</taxon>
    </lineage>
</organism>
<sequence>MGPMDQREVEALPEVVVATGEPLTAPASLVGSVDVVFPVSTEDESIDCAVVLRDVAPDGTFLNITEGIIRLSDAQLAGEITVALLPTAHTFLPGHRIRVDIAGAHFPTFARNEKTFTFTVTGPIEIRTREL</sequence>
<proteinExistence type="predicted"/>
<dbReference type="NCBIfam" id="TIGR00976">
    <property type="entry name" value="CocE_NonD"/>
    <property type="match status" value="1"/>
</dbReference>
<dbReference type="AlphaFoldDB" id="A0A0G3GTP6"/>
<dbReference type="PATRIC" id="fig|1050174.4.peg.1072"/>
<evidence type="ECO:0000313" key="2">
    <source>
        <dbReference type="EMBL" id="AKK02928.1"/>
    </source>
</evidence>
<keyword evidence="3" id="KW-1185">Reference proteome</keyword>
<dbReference type="InterPro" id="IPR008979">
    <property type="entry name" value="Galactose-bd-like_sf"/>
</dbReference>
<name>A0A0G3GTP6_9CORY</name>
<protein>
    <submittedName>
        <fullName evidence="2">Putative hydrolase, CocE/NonD family</fullName>
    </submittedName>
</protein>
<reference evidence="2 3" key="1">
    <citation type="submission" date="2015-05" db="EMBL/GenBank/DDBJ databases">
        <title>Complete genome sequence of Corynebacterium epidermidicanis DSM 45586, isolated from the skin of a dog suffering from pruritus.</title>
        <authorList>
            <person name="Ruckert C."/>
            <person name="Albersmeier A."/>
            <person name="Winkler A."/>
            <person name="Tauch A."/>
        </authorList>
    </citation>
    <scope>NUCLEOTIDE SEQUENCE [LARGE SCALE GENOMIC DNA]</scope>
    <source>
        <strain evidence="2 3">DSM 45586</strain>
    </source>
</reference>
<accession>A0A0G3GTP6</accession>
<gene>
    <name evidence="2" type="ORF">CEPID_05295</name>
</gene>